<accession>A0A8C0ZNU9</accession>
<dbReference type="InterPro" id="IPR010770">
    <property type="entry name" value="Ecd"/>
</dbReference>
<sequence length="96" mass="11369">MEENMKLATTEDTVEYRLFLIPDEAKDPEKHKEILQMYIERIMAQFACILVPYIWQNQPFNLKYKPGKGKVVHTSFCVVRDLYSQLSRLVMLACIR</sequence>
<dbReference type="Ensembl" id="ENSCCNT00000008542.1">
    <property type="protein sequence ID" value="ENSCCNP00000006499.1"/>
    <property type="gene ID" value="ENSCCNG00000006881.1"/>
</dbReference>
<reference evidence="1" key="1">
    <citation type="submission" date="2023-09" db="UniProtKB">
        <authorList>
            <consortium name="Ensembl"/>
        </authorList>
    </citation>
    <scope>IDENTIFICATION</scope>
</reference>
<proteinExistence type="predicted"/>
<name>A0A8C0ZNU9_CASCN</name>
<dbReference type="PANTHER" id="PTHR13060:SF0">
    <property type="entry name" value="PROTEIN ECDYSONELESS HOMOLOG"/>
    <property type="match status" value="1"/>
</dbReference>
<dbReference type="Pfam" id="PF07093">
    <property type="entry name" value="SGT1"/>
    <property type="match status" value="1"/>
</dbReference>
<organism evidence="1">
    <name type="scientific">Castor canadensis</name>
    <name type="common">American beaver</name>
    <dbReference type="NCBI Taxonomy" id="51338"/>
    <lineage>
        <taxon>Eukaryota</taxon>
        <taxon>Metazoa</taxon>
        <taxon>Chordata</taxon>
        <taxon>Craniata</taxon>
        <taxon>Vertebrata</taxon>
        <taxon>Euteleostomi</taxon>
        <taxon>Mammalia</taxon>
        <taxon>Eutheria</taxon>
        <taxon>Euarchontoglires</taxon>
        <taxon>Glires</taxon>
        <taxon>Rodentia</taxon>
        <taxon>Castorimorpha</taxon>
        <taxon>Castoridae</taxon>
        <taxon>Castor</taxon>
    </lineage>
</organism>
<protein>
    <submittedName>
        <fullName evidence="1">Uncharacterized protein</fullName>
    </submittedName>
</protein>
<dbReference type="PANTHER" id="PTHR13060">
    <property type="entry name" value="SGT1 PROTEIN HSGT1 SUPPRESSOR OF GCR2"/>
    <property type="match status" value="1"/>
</dbReference>
<dbReference type="GO" id="GO:0005634">
    <property type="term" value="C:nucleus"/>
    <property type="evidence" value="ECO:0007669"/>
    <property type="project" value="TreeGrafter"/>
</dbReference>
<evidence type="ECO:0000313" key="1">
    <source>
        <dbReference type="Ensembl" id="ENSCCNP00000006499.1"/>
    </source>
</evidence>
<dbReference type="AlphaFoldDB" id="A0A8C0ZNU9"/>